<accession>A0A834EMI6</accession>
<name>A0A834EMI6_9CHIR</name>
<keyword evidence="1" id="KW-1133">Transmembrane helix</keyword>
<organism evidence="2 3">
    <name type="scientific">Phyllostomus discolor</name>
    <name type="common">pale spear-nosed bat</name>
    <dbReference type="NCBI Taxonomy" id="89673"/>
    <lineage>
        <taxon>Eukaryota</taxon>
        <taxon>Metazoa</taxon>
        <taxon>Chordata</taxon>
        <taxon>Craniata</taxon>
        <taxon>Vertebrata</taxon>
        <taxon>Euteleostomi</taxon>
        <taxon>Mammalia</taxon>
        <taxon>Eutheria</taxon>
        <taxon>Laurasiatheria</taxon>
        <taxon>Chiroptera</taxon>
        <taxon>Yangochiroptera</taxon>
        <taxon>Phyllostomidae</taxon>
        <taxon>Phyllostominae</taxon>
        <taxon>Phyllostomus</taxon>
    </lineage>
</organism>
<feature type="transmembrane region" description="Helical" evidence="1">
    <location>
        <begin position="86"/>
        <end position="103"/>
    </location>
</feature>
<protein>
    <submittedName>
        <fullName evidence="2">Uncharacterized protein</fullName>
    </submittedName>
</protein>
<keyword evidence="1" id="KW-0472">Membrane</keyword>
<dbReference type="Proteomes" id="UP000664940">
    <property type="component" value="Unassembled WGS sequence"/>
</dbReference>
<reference evidence="2 3" key="1">
    <citation type="journal article" date="2020" name="Nature">
        <title>Six reference-quality genomes reveal evolution of bat adaptations.</title>
        <authorList>
            <person name="Jebb D."/>
            <person name="Huang Z."/>
            <person name="Pippel M."/>
            <person name="Hughes G.M."/>
            <person name="Lavrichenko K."/>
            <person name="Devanna P."/>
            <person name="Winkler S."/>
            <person name="Jermiin L.S."/>
            <person name="Skirmuntt E.C."/>
            <person name="Katzourakis A."/>
            <person name="Burkitt-Gray L."/>
            <person name="Ray D.A."/>
            <person name="Sullivan K.A.M."/>
            <person name="Roscito J.G."/>
            <person name="Kirilenko B.M."/>
            <person name="Davalos L.M."/>
            <person name="Corthals A.P."/>
            <person name="Power M.L."/>
            <person name="Jones G."/>
            <person name="Ransome R.D."/>
            <person name="Dechmann D.K.N."/>
            <person name="Locatelli A.G."/>
            <person name="Puechmaille S.J."/>
            <person name="Fedrigo O."/>
            <person name="Jarvis E.D."/>
            <person name="Hiller M."/>
            <person name="Vernes S.C."/>
            <person name="Myers E.W."/>
            <person name="Teeling E.C."/>
        </authorList>
    </citation>
    <scope>NUCLEOTIDE SEQUENCE [LARGE SCALE GENOMIC DNA]</scope>
    <source>
        <strain evidence="2">Bat1K_MPI-CBG_1</strain>
    </source>
</reference>
<proteinExistence type="predicted"/>
<dbReference type="AlphaFoldDB" id="A0A834EMI6"/>
<keyword evidence="1" id="KW-0812">Transmembrane</keyword>
<gene>
    <name evidence="2" type="ORF">HJG60_010104</name>
</gene>
<comment type="caution">
    <text evidence="2">The sequence shown here is derived from an EMBL/GenBank/DDBJ whole genome shotgun (WGS) entry which is preliminary data.</text>
</comment>
<feature type="transmembrane region" description="Helical" evidence="1">
    <location>
        <begin position="53"/>
        <end position="74"/>
    </location>
</feature>
<dbReference type="EMBL" id="JABVXQ010000003">
    <property type="protein sequence ID" value="KAF6119647.1"/>
    <property type="molecule type" value="Genomic_DNA"/>
</dbReference>
<evidence type="ECO:0000313" key="2">
    <source>
        <dbReference type="EMBL" id="KAF6119647.1"/>
    </source>
</evidence>
<feature type="transmembrane region" description="Helical" evidence="1">
    <location>
        <begin position="20"/>
        <end position="41"/>
    </location>
</feature>
<evidence type="ECO:0000313" key="3">
    <source>
        <dbReference type="Proteomes" id="UP000664940"/>
    </source>
</evidence>
<evidence type="ECO:0000256" key="1">
    <source>
        <dbReference type="SAM" id="Phobius"/>
    </source>
</evidence>
<sequence>MLFIILLLRKLDMTVSKVAVTLMLCSHIQVALVSGVLNYFVVFRLLKSVYVRVHSLCCTVLWVLTNIRICTYRYSVTQNSFTARKISCAPLTFFIVNVVLLSPEYNLFGIIPFQTVILHSAIDN</sequence>